<comment type="caution">
    <text evidence="3">The sequence shown here is derived from an EMBL/GenBank/DDBJ whole genome shotgun (WGS) entry which is preliminary data.</text>
</comment>
<dbReference type="EMBL" id="SMZT01000005">
    <property type="protein sequence ID" value="TDL41861.1"/>
    <property type="molecule type" value="Genomic_DNA"/>
</dbReference>
<dbReference type="PANTHER" id="PTHR40057:SF1">
    <property type="entry name" value="SLR1162 PROTEIN"/>
    <property type="match status" value="1"/>
</dbReference>
<evidence type="ECO:0000313" key="4">
    <source>
        <dbReference type="Proteomes" id="UP000295163"/>
    </source>
</evidence>
<dbReference type="InterPro" id="IPR011008">
    <property type="entry name" value="Dimeric_a/b-barrel"/>
</dbReference>
<dbReference type="GeneID" id="64348124"/>
<dbReference type="AlphaFoldDB" id="A0A4R5YAJ8"/>
<evidence type="ECO:0000256" key="1">
    <source>
        <dbReference type="SAM" id="Phobius"/>
    </source>
</evidence>
<evidence type="ECO:0000259" key="2">
    <source>
        <dbReference type="Pfam" id="PF03992"/>
    </source>
</evidence>
<keyword evidence="1" id="KW-0472">Membrane</keyword>
<dbReference type="RefSeq" id="WP_133410751.1">
    <property type="nucleotide sequence ID" value="NZ_SMZT01000005.1"/>
</dbReference>
<feature type="domain" description="ABM" evidence="2">
    <location>
        <begin position="1"/>
        <end position="72"/>
    </location>
</feature>
<feature type="transmembrane region" description="Helical" evidence="1">
    <location>
        <begin position="116"/>
        <end position="135"/>
    </location>
</feature>
<feature type="transmembrane region" description="Helical" evidence="1">
    <location>
        <begin position="147"/>
        <end position="166"/>
    </location>
</feature>
<accession>A0A4R5YAJ8</accession>
<gene>
    <name evidence="3" type="ORF">E2R59_11915</name>
</gene>
<dbReference type="Pfam" id="PF03992">
    <property type="entry name" value="ABM"/>
    <property type="match status" value="1"/>
</dbReference>
<organism evidence="3 4">
    <name type="scientific">Kocuria rosea</name>
    <name type="common">Deinococcus erythromyxa</name>
    <name type="synonym">Micrococcus rubens</name>
    <dbReference type="NCBI Taxonomy" id="1275"/>
    <lineage>
        <taxon>Bacteria</taxon>
        <taxon>Bacillati</taxon>
        <taxon>Actinomycetota</taxon>
        <taxon>Actinomycetes</taxon>
        <taxon>Micrococcales</taxon>
        <taxon>Micrococcaceae</taxon>
        <taxon>Kocuria</taxon>
    </lineage>
</organism>
<dbReference type="Proteomes" id="UP000295163">
    <property type="component" value="Unassembled WGS sequence"/>
</dbReference>
<dbReference type="PANTHER" id="PTHR40057">
    <property type="entry name" value="SLR1162 PROTEIN"/>
    <property type="match status" value="1"/>
</dbReference>
<proteinExistence type="predicted"/>
<name>A0A4R5YAJ8_KOCRO</name>
<keyword evidence="1" id="KW-1133">Transmembrane helix</keyword>
<evidence type="ECO:0000313" key="3">
    <source>
        <dbReference type="EMBL" id="TDL41861.1"/>
    </source>
</evidence>
<sequence>MAMIAVSMRARPGHEDTLRDRAGALCDAAGTFPGYLDAHLTREDQEGHQLLVVLTFDSTEHLLEWERSDERHHLLDQCRDSMLVPSSRLSAADLNSALLGARPGEPVSPPSRWRTIVWVWITLFPTSTILGYLLVPQLEPLPLPVRTLITTFVTVPFLILIAIPAAQRLRDWLLGPFRIAHR</sequence>
<dbReference type="Gene3D" id="3.30.70.100">
    <property type="match status" value="1"/>
</dbReference>
<dbReference type="InterPro" id="IPR038762">
    <property type="entry name" value="ABM_predict"/>
</dbReference>
<dbReference type="InterPro" id="IPR007138">
    <property type="entry name" value="ABM_dom"/>
</dbReference>
<protein>
    <recommendedName>
        <fullName evidence="2">ABM domain-containing protein</fullName>
    </recommendedName>
</protein>
<keyword evidence="1" id="KW-0812">Transmembrane</keyword>
<reference evidence="3 4" key="1">
    <citation type="submission" date="2019-03" db="EMBL/GenBank/DDBJ databases">
        <title>Genome Sequencing and Assembly of Various Microbes Isolated from Partially Reclaimed Soil and Acid Mine Drainage (AMD) Site.</title>
        <authorList>
            <person name="Steinbock B."/>
            <person name="Bechtold R."/>
            <person name="Sevigny J.L."/>
            <person name="Thomas D."/>
            <person name="Cuthill L.R."/>
            <person name="Aveiro Johannsen E.J."/>
            <person name="Thomas K."/>
            <person name="Ghosh A."/>
        </authorList>
    </citation>
    <scope>NUCLEOTIDE SEQUENCE [LARGE SCALE GENOMIC DNA]</scope>
    <source>
        <strain evidence="3 4">S-A3</strain>
    </source>
</reference>
<dbReference type="SUPFAM" id="SSF54909">
    <property type="entry name" value="Dimeric alpha+beta barrel"/>
    <property type="match status" value="1"/>
</dbReference>